<feature type="domain" description="Glycosyl transferase family 51" evidence="19">
    <location>
        <begin position="298"/>
        <end position="485"/>
    </location>
</feature>
<evidence type="ECO:0000313" key="21">
    <source>
        <dbReference type="Proteomes" id="UP001290462"/>
    </source>
</evidence>
<dbReference type="SUPFAM" id="SSF56601">
    <property type="entry name" value="beta-lactamase/transpeptidase-like"/>
    <property type="match status" value="1"/>
</dbReference>
<dbReference type="GO" id="GO:0009002">
    <property type="term" value="F:serine-type D-Ala-D-Ala carboxypeptidase activity"/>
    <property type="evidence" value="ECO:0007669"/>
    <property type="project" value="UniProtKB-EC"/>
</dbReference>
<organism evidence="20 21">
    <name type="scientific">Carnobacterium maltaromaticum</name>
    <name type="common">Carnobacterium piscicola</name>
    <dbReference type="NCBI Taxonomy" id="2751"/>
    <lineage>
        <taxon>Bacteria</taxon>
        <taxon>Bacillati</taxon>
        <taxon>Bacillota</taxon>
        <taxon>Bacilli</taxon>
        <taxon>Lactobacillales</taxon>
        <taxon>Carnobacteriaceae</taxon>
        <taxon>Carnobacterium</taxon>
    </lineage>
</organism>
<evidence type="ECO:0000256" key="3">
    <source>
        <dbReference type="ARBA" id="ARBA00022670"/>
    </source>
</evidence>
<dbReference type="GO" id="GO:0030288">
    <property type="term" value="C:outer membrane-bounded periplasmic space"/>
    <property type="evidence" value="ECO:0007669"/>
    <property type="project" value="TreeGrafter"/>
</dbReference>
<feature type="transmembrane region" description="Helical" evidence="17">
    <location>
        <begin position="242"/>
        <end position="267"/>
    </location>
</feature>
<dbReference type="Pfam" id="PF00905">
    <property type="entry name" value="Transpeptidase"/>
    <property type="match status" value="1"/>
</dbReference>
<evidence type="ECO:0000256" key="17">
    <source>
        <dbReference type="SAM" id="Phobius"/>
    </source>
</evidence>
<evidence type="ECO:0000256" key="5">
    <source>
        <dbReference type="ARBA" id="ARBA00022679"/>
    </source>
</evidence>
<dbReference type="Gene3D" id="1.10.3810.10">
    <property type="entry name" value="Biosynthetic peptidoglycan transglycosylase-like"/>
    <property type="match status" value="1"/>
</dbReference>
<accession>A0AAW9JXX1</accession>
<feature type="compositionally biased region" description="Basic and acidic residues" evidence="16">
    <location>
        <begin position="1023"/>
        <end position="1079"/>
    </location>
</feature>
<keyword evidence="3" id="KW-0645">Protease</keyword>
<evidence type="ECO:0000256" key="13">
    <source>
        <dbReference type="ARBA" id="ARBA00023316"/>
    </source>
</evidence>
<feature type="compositionally biased region" description="Polar residues" evidence="16">
    <location>
        <begin position="40"/>
        <end position="53"/>
    </location>
</feature>
<evidence type="ECO:0000256" key="4">
    <source>
        <dbReference type="ARBA" id="ARBA00022676"/>
    </source>
</evidence>
<evidence type="ECO:0000256" key="7">
    <source>
        <dbReference type="ARBA" id="ARBA00022801"/>
    </source>
</evidence>
<dbReference type="EMBL" id="JAVBVO010000003">
    <property type="protein sequence ID" value="MDZ5758366.1"/>
    <property type="molecule type" value="Genomic_DNA"/>
</dbReference>
<dbReference type="GO" id="GO:0008658">
    <property type="term" value="F:penicillin binding"/>
    <property type="evidence" value="ECO:0007669"/>
    <property type="project" value="InterPro"/>
</dbReference>
<dbReference type="GO" id="GO:0008955">
    <property type="term" value="F:peptidoglycan glycosyltransferase activity"/>
    <property type="evidence" value="ECO:0007669"/>
    <property type="project" value="UniProtKB-EC"/>
</dbReference>
<dbReference type="InterPro" id="IPR001264">
    <property type="entry name" value="Glyco_trans_51"/>
</dbReference>
<dbReference type="InterPro" id="IPR050396">
    <property type="entry name" value="Glycosyltr_51/Transpeptidase"/>
</dbReference>
<evidence type="ECO:0000256" key="14">
    <source>
        <dbReference type="ARBA" id="ARBA00034000"/>
    </source>
</evidence>
<keyword evidence="13" id="KW-0961">Cell wall biogenesis/degradation</keyword>
<dbReference type="Gene3D" id="3.90.1310.40">
    <property type="match status" value="1"/>
</dbReference>
<dbReference type="PANTHER" id="PTHR32282">
    <property type="entry name" value="BINDING PROTEIN TRANSPEPTIDASE, PUTATIVE-RELATED"/>
    <property type="match status" value="1"/>
</dbReference>
<keyword evidence="7" id="KW-0378">Hydrolase</keyword>
<dbReference type="GO" id="GO:0008360">
    <property type="term" value="P:regulation of cell shape"/>
    <property type="evidence" value="ECO:0007669"/>
    <property type="project" value="UniProtKB-KW"/>
</dbReference>
<keyword evidence="1" id="KW-1003">Cell membrane</keyword>
<dbReference type="InterPro" id="IPR012338">
    <property type="entry name" value="Beta-lactam/transpept-like"/>
</dbReference>
<reference evidence="20" key="1">
    <citation type="submission" date="2023-08" db="EMBL/GenBank/DDBJ databases">
        <title>Genomic characterization of piscicolin 126 produced by Carnobacterium maltaromaticum CM22 strain isolated from salmon (Salmo salar).</title>
        <authorList>
            <person name="Gonzalez-Gragera E."/>
            <person name="Garcia-Lopez J.D."/>
            <person name="Teso-Perez C."/>
            <person name="Gimenez-Hernandez I."/>
            <person name="Peralta-Sanchez J.M."/>
            <person name="Valdivia E."/>
            <person name="Montalban-Lopez M."/>
            <person name="Martin-Platero A.M."/>
            <person name="Banos A."/>
            <person name="Martinez-Bueno M."/>
        </authorList>
    </citation>
    <scope>NUCLEOTIDE SEQUENCE</scope>
    <source>
        <strain evidence="20">CM22</strain>
    </source>
</reference>
<dbReference type="GO" id="GO:0009252">
    <property type="term" value="P:peptidoglycan biosynthetic process"/>
    <property type="evidence" value="ECO:0007669"/>
    <property type="project" value="UniProtKB-KW"/>
</dbReference>
<sequence length="1100" mass="122072">MNDPQNNSPSFIERCKKGFNHILRTVKEKWISFKDKRASTKSNLNETTLSPNLTEEEEQTPVDTNKETIDTIGSSQQTEPLADTTDLQEENSNEKKQFDENLSTESVASKEVEPSLEEKSSDSVTDKPKNKVIAILFATQVIILANWNSLKRHWSKLLPTPTDETATPSSKVEDSPSVESESAMSLTDIAPKEPTEKEAGTEMKYELAIIPTQPEEVISENEDKKEKLIFTFNVAMGVIKNLALSLLVLLLVGGALAGGIGLGYFAYLVSTEKPPTYEEMRADISNLEQVSNMYFADNQPIGAVQSDLVRKVVPLSEMSKYLQSAIVATEDEYFYEHNGVVPKAVARALVQEFTGSKNQTGGSTLTQQLVKQQILSSEVSFKRKANEILLAIRLENYFTKDEILEAYLNTSTFGRNSSGQNIAGVEEAALGIFGIHASELNLPQAAFIAGLPQSPSQYTPYNQLGELRTNLEPGMERKNTVLFRMYREKFITKKDYDEAMKYDLAKDFIQPTESVDNHDYSFVYNSVLKEATLLLMKQNYKKDKLTDADIADSDTLYNKYYFEAQDQLQNNGYEIHSTIDKGVYDAMQNVVANYGDRFGTTYYRNKIDEFTGAVVLDETTGEPVQEAEPVQNGSVLMDNASGKIIGFVGGRDFSISQVDHAFGTHRQPGSTIKPLLVYAPALEQGLIQPTTMIPDTVINYLQPDGNLWNPSNYGGGISGKFVSAREALKRSYNNPTSKIYLEMLKNSPAGMSPKDYMKKLGFTSISDEEYERPALSLGGTETGPTVLEQTNAFAAVANNGNYVEGYMIENITDKKGNIIYEHETKSEPVFTPQTAYLTIDMMRSVVESGTAAGILNELNFSPDLAGKTGTTNDFIDVWFIASTPQVTLSSWIGYDNDGDERRQLQYYDNGADFDASGANESYWAELANAIYSVNPTIMGADKSFVRPNGIVSSTVLAQTGMKPGKMTLPDGKTLDVTGPTTTDLFNSNFLPGTTVFNFAVGATPSELNTFWFDTYLKAREEEEKKKIEDAKDKEQKKKEEENKKKSEEDKASEEKKKKEEEEKKKKEEEEKKKAEEEANKPPTEGTAPGTGTGTIPPPAN</sequence>
<keyword evidence="12" id="KW-0511">Multifunctional enzyme</keyword>
<dbReference type="InterPro" id="IPR023346">
    <property type="entry name" value="Lysozyme-like_dom_sf"/>
</dbReference>
<keyword evidence="2" id="KW-0121">Carboxypeptidase</keyword>
<keyword evidence="10 17" id="KW-1133">Transmembrane helix</keyword>
<comment type="catalytic activity">
    <reaction evidence="14">
        <text>Preferential cleavage: (Ac)2-L-Lys-D-Ala-|-D-Ala. Also transpeptidation of peptidyl-alanyl moieties that are N-acyl substituents of D-alanine.</text>
        <dbReference type="EC" id="3.4.16.4"/>
    </reaction>
</comment>
<evidence type="ECO:0000256" key="9">
    <source>
        <dbReference type="ARBA" id="ARBA00022984"/>
    </source>
</evidence>
<feature type="domain" description="Penicillin-binding protein transpeptidase" evidence="18">
    <location>
        <begin position="635"/>
        <end position="884"/>
    </location>
</feature>
<feature type="compositionally biased region" description="Basic and acidic residues" evidence="16">
    <location>
        <begin position="108"/>
        <end position="125"/>
    </location>
</feature>
<comment type="catalytic activity">
    <reaction evidence="15">
        <text>[GlcNAc-(1-&gt;4)-Mur2Ac(oyl-L-Ala-gamma-D-Glu-L-Lys-D-Ala-D-Ala)](n)-di-trans,octa-cis-undecaprenyl diphosphate + beta-D-GlcNAc-(1-&gt;4)-Mur2Ac(oyl-L-Ala-gamma-D-Glu-L-Lys-D-Ala-D-Ala)-di-trans,octa-cis-undecaprenyl diphosphate = [GlcNAc-(1-&gt;4)-Mur2Ac(oyl-L-Ala-gamma-D-Glu-L-Lys-D-Ala-D-Ala)](n+1)-di-trans,octa-cis-undecaprenyl diphosphate + di-trans,octa-cis-undecaprenyl diphosphate + H(+)</text>
        <dbReference type="Rhea" id="RHEA:23708"/>
        <dbReference type="Rhea" id="RHEA-COMP:9602"/>
        <dbReference type="Rhea" id="RHEA-COMP:9603"/>
        <dbReference type="ChEBI" id="CHEBI:15378"/>
        <dbReference type="ChEBI" id="CHEBI:58405"/>
        <dbReference type="ChEBI" id="CHEBI:60033"/>
        <dbReference type="ChEBI" id="CHEBI:78435"/>
        <dbReference type="EC" id="2.4.99.28"/>
    </reaction>
</comment>
<evidence type="ECO:0000256" key="8">
    <source>
        <dbReference type="ARBA" id="ARBA00022960"/>
    </source>
</evidence>
<keyword evidence="6 17" id="KW-0812">Transmembrane</keyword>
<dbReference type="GO" id="GO:0071555">
    <property type="term" value="P:cell wall organization"/>
    <property type="evidence" value="ECO:0007669"/>
    <property type="project" value="UniProtKB-KW"/>
</dbReference>
<protein>
    <submittedName>
        <fullName evidence="20">Transglycosylase domain-containing protein</fullName>
        <ecNumber evidence="20">2.4.-.-</ecNumber>
    </submittedName>
</protein>
<gene>
    <name evidence="20" type="ORF">RAK27_06790</name>
</gene>
<dbReference type="SUPFAM" id="SSF53955">
    <property type="entry name" value="Lysozyme-like"/>
    <property type="match status" value="1"/>
</dbReference>
<evidence type="ECO:0000256" key="12">
    <source>
        <dbReference type="ARBA" id="ARBA00023268"/>
    </source>
</evidence>
<evidence type="ECO:0000256" key="6">
    <source>
        <dbReference type="ARBA" id="ARBA00022692"/>
    </source>
</evidence>
<keyword evidence="8" id="KW-0133">Cell shape</keyword>
<feature type="region of interest" description="Disordered" evidence="16">
    <location>
        <begin position="40"/>
        <end position="125"/>
    </location>
</feature>
<dbReference type="Proteomes" id="UP001290462">
    <property type="component" value="Unassembled WGS sequence"/>
</dbReference>
<comment type="caution">
    <text evidence="20">The sequence shown here is derived from an EMBL/GenBank/DDBJ whole genome shotgun (WGS) entry which is preliminary data.</text>
</comment>
<dbReference type="Gene3D" id="3.40.710.10">
    <property type="entry name" value="DD-peptidase/beta-lactamase superfamily"/>
    <property type="match status" value="1"/>
</dbReference>
<dbReference type="Pfam" id="PF00912">
    <property type="entry name" value="Transgly"/>
    <property type="match status" value="1"/>
</dbReference>
<feature type="region of interest" description="Disordered" evidence="16">
    <location>
        <begin position="1023"/>
        <end position="1100"/>
    </location>
</feature>
<dbReference type="InterPro" id="IPR001460">
    <property type="entry name" value="PCN-bd_Tpept"/>
</dbReference>
<keyword evidence="9" id="KW-0573">Peptidoglycan synthesis</keyword>
<evidence type="ECO:0000256" key="16">
    <source>
        <dbReference type="SAM" id="MobiDB-lite"/>
    </source>
</evidence>
<feature type="compositionally biased region" description="Low complexity" evidence="16">
    <location>
        <begin position="1080"/>
        <end position="1089"/>
    </location>
</feature>
<feature type="region of interest" description="Disordered" evidence="16">
    <location>
        <begin position="159"/>
        <end position="185"/>
    </location>
</feature>
<evidence type="ECO:0000259" key="18">
    <source>
        <dbReference type="Pfam" id="PF00905"/>
    </source>
</evidence>
<evidence type="ECO:0000256" key="10">
    <source>
        <dbReference type="ARBA" id="ARBA00022989"/>
    </source>
</evidence>
<keyword evidence="4 20" id="KW-0328">Glycosyltransferase</keyword>
<name>A0AAW9JXX1_CARML</name>
<proteinExistence type="predicted"/>
<dbReference type="EC" id="2.4.-.-" evidence="20"/>
<dbReference type="GO" id="GO:0006508">
    <property type="term" value="P:proteolysis"/>
    <property type="evidence" value="ECO:0007669"/>
    <property type="project" value="UniProtKB-KW"/>
</dbReference>
<dbReference type="PANTHER" id="PTHR32282:SF32">
    <property type="entry name" value="PENICILLIN-BINDING PROTEIN 2A"/>
    <property type="match status" value="1"/>
</dbReference>
<evidence type="ECO:0000259" key="19">
    <source>
        <dbReference type="Pfam" id="PF00912"/>
    </source>
</evidence>
<evidence type="ECO:0000256" key="1">
    <source>
        <dbReference type="ARBA" id="ARBA00022475"/>
    </source>
</evidence>
<dbReference type="Gene3D" id="3.40.50.12800">
    <property type="match status" value="1"/>
</dbReference>
<evidence type="ECO:0000256" key="11">
    <source>
        <dbReference type="ARBA" id="ARBA00023136"/>
    </source>
</evidence>
<dbReference type="RefSeq" id="WP_322808750.1">
    <property type="nucleotide sequence ID" value="NZ_JAVBVO010000003.1"/>
</dbReference>
<keyword evidence="5 20" id="KW-0808">Transferase</keyword>
<dbReference type="AlphaFoldDB" id="A0AAW9JXX1"/>
<keyword evidence="11 17" id="KW-0472">Membrane</keyword>
<evidence type="ECO:0000313" key="20">
    <source>
        <dbReference type="EMBL" id="MDZ5758366.1"/>
    </source>
</evidence>
<evidence type="ECO:0000256" key="15">
    <source>
        <dbReference type="ARBA" id="ARBA00049902"/>
    </source>
</evidence>
<dbReference type="InterPro" id="IPR036950">
    <property type="entry name" value="PBP_transglycosylase"/>
</dbReference>
<evidence type="ECO:0000256" key="2">
    <source>
        <dbReference type="ARBA" id="ARBA00022645"/>
    </source>
</evidence>